<dbReference type="Proteomes" id="UP000055590">
    <property type="component" value="Chromosome"/>
</dbReference>
<gene>
    <name evidence="2" type="ORF">AKJ08_0203</name>
</gene>
<keyword evidence="1" id="KW-1133">Transmembrane helix</keyword>
<feature type="transmembrane region" description="Helical" evidence="1">
    <location>
        <begin position="30"/>
        <end position="51"/>
    </location>
</feature>
<keyword evidence="1" id="KW-0472">Membrane</keyword>
<sequence>MVGFVFFLAGTRSRNPAWVLYGLAASVPTFALRSPVAWAIAAGLTGAGFWLRRFMGG</sequence>
<evidence type="ECO:0000256" key="1">
    <source>
        <dbReference type="SAM" id="Phobius"/>
    </source>
</evidence>
<name>A0A0K1P8S9_9BACT</name>
<dbReference type="EMBL" id="CP012332">
    <property type="protein sequence ID" value="AKU89816.1"/>
    <property type="molecule type" value="Genomic_DNA"/>
</dbReference>
<dbReference type="AlphaFoldDB" id="A0A0K1P8S9"/>
<protein>
    <submittedName>
        <fullName evidence="2">Uncharacterized protein</fullName>
    </submittedName>
</protein>
<keyword evidence="1" id="KW-0812">Transmembrane</keyword>
<evidence type="ECO:0000313" key="2">
    <source>
        <dbReference type="EMBL" id="AKU89816.1"/>
    </source>
</evidence>
<keyword evidence="3" id="KW-1185">Reference proteome</keyword>
<dbReference type="STRING" id="1391653.AKJ08_0203"/>
<proteinExistence type="predicted"/>
<reference evidence="2 3" key="1">
    <citation type="submission" date="2015-08" db="EMBL/GenBank/DDBJ databases">
        <authorList>
            <person name="Babu N.S."/>
            <person name="Beckwith C.J."/>
            <person name="Beseler K.G."/>
            <person name="Brison A."/>
            <person name="Carone J.V."/>
            <person name="Caskin T.P."/>
            <person name="Diamond M."/>
            <person name="Durham M.E."/>
            <person name="Foxe J.M."/>
            <person name="Go M."/>
            <person name="Henderson B.A."/>
            <person name="Jones I.B."/>
            <person name="McGettigan J.A."/>
            <person name="Micheletti S.J."/>
            <person name="Nasrallah M.E."/>
            <person name="Ortiz D."/>
            <person name="Piller C.R."/>
            <person name="Privatt S.R."/>
            <person name="Schneider S.L."/>
            <person name="Sharp S."/>
            <person name="Smith T.C."/>
            <person name="Stanton J.D."/>
            <person name="Ullery H.E."/>
            <person name="Wilson R.J."/>
            <person name="Serrano M.G."/>
            <person name="Buck G."/>
            <person name="Lee V."/>
            <person name="Wang Y."/>
            <person name="Carvalho R."/>
            <person name="Voegtly L."/>
            <person name="Shi R."/>
            <person name="Duckworth R."/>
            <person name="Johnson A."/>
            <person name="Loviza R."/>
            <person name="Walstead R."/>
            <person name="Shah Z."/>
            <person name="Kiflezghi M."/>
            <person name="Wade K."/>
            <person name="Ball S.L."/>
            <person name="Bradley K.W."/>
            <person name="Asai D.J."/>
            <person name="Bowman C.A."/>
            <person name="Russell D.A."/>
            <person name="Pope W.H."/>
            <person name="Jacobs-Sera D."/>
            <person name="Hendrix R.W."/>
            <person name="Hatfull G.F."/>
        </authorList>
    </citation>
    <scope>NUCLEOTIDE SEQUENCE [LARGE SCALE GENOMIC DNA]</scope>
    <source>
        <strain evidence="2 3">DSM 27710</strain>
    </source>
</reference>
<organism evidence="2 3">
    <name type="scientific">Vulgatibacter incomptus</name>
    <dbReference type="NCBI Taxonomy" id="1391653"/>
    <lineage>
        <taxon>Bacteria</taxon>
        <taxon>Pseudomonadati</taxon>
        <taxon>Myxococcota</taxon>
        <taxon>Myxococcia</taxon>
        <taxon>Myxococcales</taxon>
        <taxon>Cystobacterineae</taxon>
        <taxon>Vulgatibacteraceae</taxon>
        <taxon>Vulgatibacter</taxon>
    </lineage>
</organism>
<evidence type="ECO:0000313" key="3">
    <source>
        <dbReference type="Proteomes" id="UP000055590"/>
    </source>
</evidence>
<accession>A0A0K1P8S9</accession>
<dbReference type="KEGG" id="vin:AKJ08_0203"/>